<name>A0A318L0W1_9FIRM</name>
<dbReference type="Gene3D" id="3.40.50.1820">
    <property type="entry name" value="alpha/beta hydrolase"/>
    <property type="match status" value="1"/>
</dbReference>
<dbReference type="InterPro" id="IPR000073">
    <property type="entry name" value="AB_hydrolase_1"/>
</dbReference>
<dbReference type="PANTHER" id="PTHR43433">
    <property type="entry name" value="HYDROLASE, ALPHA/BETA FOLD FAMILY PROTEIN"/>
    <property type="match status" value="1"/>
</dbReference>
<comment type="caution">
    <text evidence="2">The sequence shown here is derived from an EMBL/GenBank/DDBJ whole genome shotgun (WGS) entry which is preliminary data.</text>
</comment>
<protein>
    <submittedName>
        <fullName evidence="2">Pimeloyl-ACP methyl ester carboxylesterase</fullName>
    </submittedName>
</protein>
<gene>
    <name evidence="2" type="ORF">DES51_101176</name>
</gene>
<dbReference type="AlphaFoldDB" id="A0A318L0W1"/>
<evidence type="ECO:0000259" key="1">
    <source>
        <dbReference type="Pfam" id="PF00561"/>
    </source>
</evidence>
<dbReference type="Pfam" id="PF00561">
    <property type="entry name" value="Abhydrolase_1"/>
    <property type="match status" value="1"/>
</dbReference>
<reference evidence="2 3" key="1">
    <citation type="submission" date="2018-05" db="EMBL/GenBank/DDBJ databases">
        <title>Genomic Encyclopedia of Type Strains, Phase IV (KMG-IV): sequencing the most valuable type-strain genomes for metagenomic binning, comparative biology and taxonomic classification.</title>
        <authorList>
            <person name="Goeker M."/>
        </authorList>
    </citation>
    <scope>NUCLEOTIDE SEQUENCE [LARGE SCALE GENOMIC DNA]</scope>
    <source>
        <strain evidence="2 3">JC118</strain>
    </source>
</reference>
<dbReference type="InterPro" id="IPR050471">
    <property type="entry name" value="AB_hydrolase"/>
</dbReference>
<accession>A0A318L0W1</accession>
<dbReference type="SUPFAM" id="SSF53474">
    <property type="entry name" value="alpha/beta-Hydrolases"/>
    <property type="match status" value="1"/>
</dbReference>
<evidence type="ECO:0000313" key="2">
    <source>
        <dbReference type="EMBL" id="PXX81566.1"/>
    </source>
</evidence>
<evidence type="ECO:0000313" key="3">
    <source>
        <dbReference type="Proteomes" id="UP000247612"/>
    </source>
</evidence>
<dbReference type="STRING" id="1034346.GCA_000313565_00173"/>
<proteinExistence type="predicted"/>
<dbReference type="InterPro" id="IPR029058">
    <property type="entry name" value="AB_hydrolase_fold"/>
</dbReference>
<organism evidence="2 3">
    <name type="scientific">Dielma fastidiosa</name>
    <dbReference type="NCBI Taxonomy" id="1034346"/>
    <lineage>
        <taxon>Bacteria</taxon>
        <taxon>Bacillati</taxon>
        <taxon>Bacillota</taxon>
        <taxon>Erysipelotrichia</taxon>
        <taxon>Erysipelotrichales</taxon>
        <taxon>Erysipelotrichaceae</taxon>
        <taxon>Dielma</taxon>
    </lineage>
</organism>
<keyword evidence="3" id="KW-1185">Reference proteome</keyword>
<feature type="domain" description="AB hydrolase-1" evidence="1">
    <location>
        <begin position="28"/>
        <end position="254"/>
    </location>
</feature>
<sequence length="273" mass="30529">MFKARNGCVKLPDMEMDFISFGSGNKNLIMIPGLGDGLKTVKGLALPFAFMYRCYASKYKVYVFSRKNNMSADESTRSMAADLKAAMDYLNIDKADVVGISQGGMIAQYLAIDAAEKVNRLVLAVTAAKPNETMQPVIREWIRLAENDDYRTIFIDTAEKSYTEKYLKAYRFAYPILSRIGKPKDFNRYIIQARACLTHNCEAELNQIHCPVFIIGGDQDKIVGSKASSELADKIPGSKLLLYKGLGHGLYDEAADFNEQILAFLNQNDIEKP</sequence>
<dbReference type="EMBL" id="QJKH01000001">
    <property type="protein sequence ID" value="PXX81566.1"/>
    <property type="molecule type" value="Genomic_DNA"/>
</dbReference>
<dbReference type="Proteomes" id="UP000247612">
    <property type="component" value="Unassembled WGS sequence"/>
</dbReference>
<dbReference type="PANTHER" id="PTHR43433:SF10">
    <property type="entry name" value="AB HYDROLASE-1 DOMAIN-CONTAINING PROTEIN"/>
    <property type="match status" value="1"/>
</dbReference>
<dbReference type="RefSeq" id="WP_022936481.1">
    <property type="nucleotide sequence ID" value="NZ_CABKRQ010000001.1"/>
</dbReference>